<proteinExistence type="predicted"/>
<comment type="caution">
    <text evidence="3">The sequence shown here is derived from an EMBL/GenBank/DDBJ whole genome shotgun (WGS) entry which is preliminary data.</text>
</comment>
<dbReference type="Proteomes" id="UP000694050">
    <property type="component" value="Unassembled WGS sequence"/>
</dbReference>
<dbReference type="AlphaFoldDB" id="A0A8J5TQS7"/>
<evidence type="ECO:0000313" key="4">
    <source>
        <dbReference type="Proteomes" id="UP000694050"/>
    </source>
</evidence>
<evidence type="ECO:0000256" key="1">
    <source>
        <dbReference type="SAM" id="Coils"/>
    </source>
</evidence>
<accession>A0A8J5TQS7</accession>
<name>A0A8J5TQS7_FUSOX</name>
<evidence type="ECO:0000313" key="3">
    <source>
        <dbReference type="EMBL" id="KAG7410435.1"/>
    </source>
</evidence>
<evidence type="ECO:0000256" key="2">
    <source>
        <dbReference type="SAM" id="MobiDB-lite"/>
    </source>
</evidence>
<organism evidence="3 4">
    <name type="scientific">Fusarium oxysporum f. sp. rapae</name>
    <dbReference type="NCBI Taxonomy" id="485398"/>
    <lineage>
        <taxon>Eukaryota</taxon>
        <taxon>Fungi</taxon>
        <taxon>Dikarya</taxon>
        <taxon>Ascomycota</taxon>
        <taxon>Pezizomycotina</taxon>
        <taxon>Sordariomycetes</taxon>
        <taxon>Hypocreomycetidae</taxon>
        <taxon>Hypocreales</taxon>
        <taxon>Nectriaceae</taxon>
        <taxon>Fusarium</taxon>
        <taxon>Fusarium oxysporum species complex</taxon>
    </lineage>
</organism>
<feature type="coiled-coil region" evidence="1">
    <location>
        <begin position="329"/>
        <end position="537"/>
    </location>
</feature>
<feature type="coiled-coil region" evidence="1">
    <location>
        <begin position="563"/>
        <end position="673"/>
    </location>
</feature>
<feature type="compositionally biased region" description="Basic and acidic residues" evidence="2">
    <location>
        <begin position="39"/>
        <end position="76"/>
    </location>
</feature>
<feature type="region of interest" description="Disordered" evidence="2">
    <location>
        <begin position="39"/>
        <end position="77"/>
    </location>
</feature>
<gene>
    <name evidence="3" type="ORF">Forpe1208_v009806</name>
</gene>
<feature type="coiled-coil region" evidence="1">
    <location>
        <begin position="189"/>
        <end position="300"/>
    </location>
</feature>
<sequence length="766" mass="85837">MSQFGDIPNVVIDTAIGELPDQRKAATIRRWLVQVHEKAADRERQAADKERLASEALREVESERSRLEEKEKDLESGRAALGQEHARIARVVETLPSELSKTVKNASAALNETLGSTSEAVKALKDTVKEARDKASGVGDLVSALPSKSTLEEWANSQDEGRLRNMKTFISQSMEKLKAQNSIEHSAELEQLRGKYDTQSQEVSRLEGEKTTLNEEVQSLREKDRQSSAVITGLHVDCKAKDQVMATLEGMKESLQQDLEVLRSSDSDRASELEQLQSRYEEMEQEVTRIREEKANLGVEVEGLRSRDRENSFTLGGLRADCNGKDQAVAALQAEKERLGQEVQGLRKSHDESVRTGASLQAQYSAREREVSTLKKENQDLVRDVESLRTENTGLLQEVTRLRTQRDSLEEKALRFDALSAEHQTTRNLLQDADVEIGVLRDRIKRREEECMRRSKYGEDVRRENEAGRVAAAANERHIQELNSRLQLADAERQELIEARPRLQGLQNQLDGVSGLLQQATEARRKSEQDCDALKQGIVKATQDMSSWHDRYTSLSETHAKTEEALSEQLDAAHRELGQERSENEELQTKLASAAQESRAKDIVLENIQAQLTTFQSELVDERRRADKVGSLGESVKSILERIESTQRLQQELSDAKSLLKEAKEKLTTQQATGQGFASELAKMYSILAETFKDLPTAPGGNGAKGNLEAFLRGKSSNWHCFEQVVMIGPSHGDVGHSQCSKHITGCVLVCVVSYGSRDLLMFRER</sequence>
<reference evidence="3" key="1">
    <citation type="submission" date="2021-04" db="EMBL/GenBank/DDBJ databases">
        <title>First draft genome resource for Brassicaceae pathogens Fusarium oxysporum f. sp. raphani and Fusarium oxysporum f. sp. rapae.</title>
        <authorList>
            <person name="Asai S."/>
        </authorList>
    </citation>
    <scope>NUCLEOTIDE SEQUENCE</scope>
    <source>
        <strain evidence="3">Tf1208</strain>
    </source>
</reference>
<dbReference type="EMBL" id="JAELUQ010000007">
    <property type="protein sequence ID" value="KAG7410435.1"/>
    <property type="molecule type" value="Genomic_DNA"/>
</dbReference>
<keyword evidence="1" id="KW-0175">Coiled coil</keyword>
<protein>
    <submittedName>
        <fullName evidence="3">Uncharacterized protein</fullName>
    </submittedName>
</protein>